<organism evidence="3 4">
    <name type="scientific">Brenthis ino</name>
    <name type="common">lesser marbled fritillary</name>
    <dbReference type="NCBI Taxonomy" id="405034"/>
    <lineage>
        <taxon>Eukaryota</taxon>
        <taxon>Metazoa</taxon>
        <taxon>Ecdysozoa</taxon>
        <taxon>Arthropoda</taxon>
        <taxon>Hexapoda</taxon>
        <taxon>Insecta</taxon>
        <taxon>Pterygota</taxon>
        <taxon>Neoptera</taxon>
        <taxon>Endopterygota</taxon>
        <taxon>Lepidoptera</taxon>
        <taxon>Glossata</taxon>
        <taxon>Ditrysia</taxon>
        <taxon>Papilionoidea</taxon>
        <taxon>Nymphalidae</taxon>
        <taxon>Heliconiinae</taxon>
        <taxon>Argynnini</taxon>
        <taxon>Brenthis</taxon>
    </lineage>
</organism>
<dbReference type="InterPro" id="IPR048367">
    <property type="entry name" value="TNP-like_RNaseH_C"/>
</dbReference>
<dbReference type="Pfam" id="PF22824">
    <property type="entry name" value="THAP9_C"/>
    <property type="match status" value="1"/>
</dbReference>
<feature type="domain" description="DNA transposase THAP9 C-terminal" evidence="2">
    <location>
        <begin position="118"/>
        <end position="200"/>
    </location>
</feature>
<name>A0A8J9WAB2_9NEOP</name>
<evidence type="ECO:0000313" key="3">
    <source>
        <dbReference type="EMBL" id="CAH0730977.1"/>
    </source>
</evidence>
<evidence type="ECO:0008006" key="5">
    <source>
        <dbReference type="Google" id="ProtNLM"/>
    </source>
</evidence>
<proteinExistence type="predicted"/>
<dbReference type="InterPro" id="IPR055035">
    <property type="entry name" value="THAP9_C"/>
</dbReference>
<feature type="non-terminal residue" evidence="3">
    <location>
        <position position="209"/>
    </location>
</feature>
<sequence length="209" mass="23822">MNSAMGLYKYLIEDTKMLQYIPLYKISQDHVELFFSAVRAKGGYNNNPNAIQFRAAYKKLLVRAEIRDGGVGNCIPLEQVNILNCSRTNPILAINDLSDRKSFLEIPEDHSDLYDAYMECIMNKEIDDYTDRVLEYISGFVCKKLMRTLICDICVSLLIGEPDSSSLIYVKSRGGLKYTSSSVTNIIKKTDKIIKTQLKKASKPELYYL</sequence>
<dbReference type="PANTHER" id="PTHR47577:SF2">
    <property type="entry name" value="THAP DOMAIN CONTAINING 9"/>
    <property type="match status" value="1"/>
</dbReference>
<dbReference type="EMBL" id="OV170229">
    <property type="protein sequence ID" value="CAH0730977.1"/>
    <property type="molecule type" value="Genomic_DNA"/>
</dbReference>
<dbReference type="AlphaFoldDB" id="A0A8J9WAB2"/>
<feature type="domain" description="Transposable element P transposase-like RNase H C-terminal" evidence="1">
    <location>
        <begin position="24"/>
        <end position="58"/>
    </location>
</feature>
<evidence type="ECO:0000259" key="2">
    <source>
        <dbReference type="Pfam" id="PF22824"/>
    </source>
</evidence>
<protein>
    <recommendedName>
        <fullName evidence="5">Transposable element P transposase</fullName>
    </recommendedName>
</protein>
<dbReference type="PANTHER" id="PTHR47577">
    <property type="entry name" value="THAP DOMAIN-CONTAINING PROTEIN 6"/>
    <property type="match status" value="1"/>
</dbReference>
<evidence type="ECO:0000313" key="4">
    <source>
        <dbReference type="Proteomes" id="UP000838878"/>
    </source>
</evidence>
<reference evidence="3" key="1">
    <citation type="submission" date="2021-12" db="EMBL/GenBank/DDBJ databases">
        <authorList>
            <person name="Martin H S."/>
        </authorList>
    </citation>
    <scope>NUCLEOTIDE SEQUENCE</scope>
</reference>
<dbReference type="OrthoDB" id="6931860at2759"/>
<keyword evidence="4" id="KW-1185">Reference proteome</keyword>
<evidence type="ECO:0000259" key="1">
    <source>
        <dbReference type="Pfam" id="PF21789"/>
    </source>
</evidence>
<dbReference type="Proteomes" id="UP000838878">
    <property type="component" value="Chromosome 9"/>
</dbReference>
<accession>A0A8J9WAB2</accession>
<gene>
    <name evidence="3" type="ORF">BINO364_LOCUS15895</name>
</gene>
<dbReference type="Pfam" id="PF21789">
    <property type="entry name" value="TNP-like_RNaseH_C"/>
    <property type="match status" value="1"/>
</dbReference>